<evidence type="ECO:0000313" key="8">
    <source>
        <dbReference type="Proteomes" id="UP001180081"/>
    </source>
</evidence>
<organism evidence="7 8">
    <name type="scientific">Chitinimonas viridis</name>
    <dbReference type="NCBI Taxonomy" id="664880"/>
    <lineage>
        <taxon>Bacteria</taxon>
        <taxon>Pseudomonadati</taxon>
        <taxon>Pseudomonadota</taxon>
        <taxon>Betaproteobacteria</taxon>
        <taxon>Neisseriales</taxon>
        <taxon>Chitinibacteraceae</taxon>
        <taxon>Chitinimonas</taxon>
    </lineage>
</organism>
<dbReference type="Gene3D" id="3.40.50.150">
    <property type="entry name" value="Vaccinia Virus protein VP39"/>
    <property type="match status" value="1"/>
</dbReference>
<keyword evidence="8" id="KW-1185">Reference proteome</keyword>
<evidence type="ECO:0000256" key="1">
    <source>
        <dbReference type="ARBA" id="ARBA00010396"/>
    </source>
</evidence>
<feature type="binding site" evidence="6">
    <location>
        <position position="101"/>
    </location>
    <ligand>
        <name>S-adenosyl-L-methionine</name>
        <dbReference type="ChEBI" id="CHEBI:59789"/>
    </ligand>
</feature>
<dbReference type="RefSeq" id="WP_290334074.1">
    <property type="nucleotide sequence ID" value="NZ_JAUFPU010000018.1"/>
</dbReference>
<keyword evidence="2 6" id="KW-0698">rRNA processing</keyword>
<dbReference type="EC" id="2.1.1.199" evidence="6"/>
<evidence type="ECO:0000256" key="6">
    <source>
        <dbReference type="HAMAP-Rule" id="MF_01007"/>
    </source>
</evidence>
<dbReference type="PANTHER" id="PTHR11265:SF0">
    <property type="entry name" value="12S RRNA N4-METHYLCYTIDINE METHYLTRANSFERASE"/>
    <property type="match status" value="1"/>
</dbReference>
<evidence type="ECO:0000313" key="7">
    <source>
        <dbReference type="EMBL" id="MDN3578747.1"/>
    </source>
</evidence>
<proteinExistence type="inferred from homology"/>
<feature type="binding site" evidence="6">
    <location>
        <position position="56"/>
    </location>
    <ligand>
        <name>S-adenosyl-L-methionine</name>
        <dbReference type="ChEBI" id="CHEBI:59789"/>
    </ligand>
</feature>
<protein>
    <recommendedName>
        <fullName evidence="6">Ribosomal RNA small subunit methyltransferase H</fullName>
        <ecNumber evidence="6">2.1.1.199</ecNumber>
    </recommendedName>
    <alternativeName>
        <fullName evidence="6">16S rRNA m(4)C1402 methyltransferase</fullName>
    </alternativeName>
    <alternativeName>
        <fullName evidence="6">rRNA (cytosine-N(4)-)-methyltransferase RsmH</fullName>
    </alternativeName>
</protein>
<dbReference type="EMBL" id="JAUFPU010000018">
    <property type="protein sequence ID" value="MDN3578747.1"/>
    <property type="molecule type" value="Genomic_DNA"/>
</dbReference>
<evidence type="ECO:0000256" key="5">
    <source>
        <dbReference type="ARBA" id="ARBA00022691"/>
    </source>
</evidence>
<sequence>MSAAEFLHRTVLLTEAVDGLAIKPDGCYVDCTYGRGGHSRLILSRLGPAGRLIAFDKDPQAVANARSIADPRFSIVHEPYAAFHRGLDELGVGLVDGVLMDLGVSSPQIDDASRGFSFRFDAPLDMRMDTTRGQTAAEWLATAEQADITEVIRDYGEERFAKQIAGALVAARVENPVVTTGQLSQIVAKAVRTREPGQDPATRTFQAIRIYINRELEELSLTLPQALGRLAAGGRFSVIAFHSLEDRIVKRFMQDAAKADRLPSRLPVRAADIGEAPLKLIGKPVRASQAEVDENPRARSAILRIAERTGAPIPKGMSA</sequence>
<dbReference type="InterPro" id="IPR029063">
    <property type="entry name" value="SAM-dependent_MTases_sf"/>
</dbReference>
<dbReference type="Pfam" id="PF01795">
    <property type="entry name" value="Methyltransf_5"/>
    <property type="match status" value="1"/>
</dbReference>
<dbReference type="GO" id="GO:0008168">
    <property type="term" value="F:methyltransferase activity"/>
    <property type="evidence" value="ECO:0007669"/>
    <property type="project" value="UniProtKB-KW"/>
</dbReference>
<name>A0ABT8B926_9NEIS</name>
<reference evidence="7" key="1">
    <citation type="journal article" date="2014" name="Int. J. Syst. Evol. Microbiol.">
        <title>Complete genome of a new Firmicutes species belonging to the dominant human colonic microbiota ('Ruminococcus bicirculans') reveals two chromosomes and a selective capacity to utilize plant glucans.</title>
        <authorList>
            <consortium name="NISC Comparative Sequencing Program"/>
            <person name="Wegmann U."/>
            <person name="Louis P."/>
            <person name="Goesmann A."/>
            <person name="Henrissat B."/>
            <person name="Duncan S.H."/>
            <person name="Flint H.J."/>
        </authorList>
    </citation>
    <scope>NUCLEOTIDE SEQUENCE</scope>
    <source>
        <strain evidence="7">CECT 7703</strain>
    </source>
</reference>
<accession>A0ABT8B926</accession>
<dbReference type="SUPFAM" id="SSF53335">
    <property type="entry name" value="S-adenosyl-L-methionine-dependent methyltransferases"/>
    <property type="match status" value="1"/>
</dbReference>
<feature type="binding site" evidence="6">
    <location>
        <position position="80"/>
    </location>
    <ligand>
        <name>S-adenosyl-L-methionine</name>
        <dbReference type="ChEBI" id="CHEBI:59789"/>
    </ligand>
</feature>
<comment type="function">
    <text evidence="6">Specifically methylates the N4 position of cytidine in position 1402 (C1402) of 16S rRNA.</text>
</comment>
<comment type="similarity">
    <text evidence="1 6">Belongs to the methyltransferase superfamily. RsmH family.</text>
</comment>
<comment type="catalytic activity">
    <reaction evidence="6">
        <text>cytidine(1402) in 16S rRNA + S-adenosyl-L-methionine = N(4)-methylcytidine(1402) in 16S rRNA + S-adenosyl-L-homocysteine + H(+)</text>
        <dbReference type="Rhea" id="RHEA:42928"/>
        <dbReference type="Rhea" id="RHEA-COMP:10286"/>
        <dbReference type="Rhea" id="RHEA-COMP:10287"/>
        <dbReference type="ChEBI" id="CHEBI:15378"/>
        <dbReference type="ChEBI" id="CHEBI:57856"/>
        <dbReference type="ChEBI" id="CHEBI:59789"/>
        <dbReference type="ChEBI" id="CHEBI:74506"/>
        <dbReference type="ChEBI" id="CHEBI:82748"/>
        <dbReference type="EC" id="2.1.1.199"/>
    </reaction>
</comment>
<dbReference type="NCBIfam" id="TIGR00006">
    <property type="entry name" value="16S rRNA (cytosine(1402)-N(4))-methyltransferase RsmH"/>
    <property type="match status" value="1"/>
</dbReference>
<comment type="subcellular location">
    <subcellularLocation>
        <location evidence="6">Cytoplasm</location>
    </subcellularLocation>
</comment>
<evidence type="ECO:0000256" key="3">
    <source>
        <dbReference type="ARBA" id="ARBA00022603"/>
    </source>
</evidence>
<feature type="binding site" evidence="6">
    <location>
        <position position="108"/>
    </location>
    <ligand>
        <name>S-adenosyl-L-methionine</name>
        <dbReference type="ChEBI" id="CHEBI:59789"/>
    </ligand>
</feature>
<dbReference type="InterPro" id="IPR002903">
    <property type="entry name" value="RsmH"/>
</dbReference>
<dbReference type="Proteomes" id="UP001180081">
    <property type="component" value="Unassembled WGS sequence"/>
</dbReference>
<reference evidence="7" key="2">
    <citation type="submission" date="2023-06" db="EMBL/GenBank/DDBJ databases">
        <authorList>
            <person name="Lucena T."/>
            <person name="Sun Q."/>
        </authorList>
    </citation>
    <scope>NUCLEOTIDE SEQUENCE</scope>
    <source>
        <strain evidence="7">CECT 7703</strain>
    </source>
</reference>
<dbReference type="SUPFAM" id="SSF81799">
    <property type="entry name" value="Putative methyltransferase TM0872, insert domain"/>
    <property type="match status" value="1"/>
</dbReference>
<dbReference type="PANTHER" id="PTHR11265">
    <property type="entry name" value="S-ADENOSYL-METHYLTRANSFERASE MRAW"/>
    <property type="match status" value="1"/>
</dbReference>
<dbReference type="GO" id="GO:0032259">
    <property type="term" value="P:methylation"/>
    <property type="evidence" value="ECO:0007669"/>
    <property type="project" value="UniProtKB-KW"/>
</dbReference>
<evidence type="ECO:0000256" key="4">
    <source>
        <dbReference type="ARBA" id="ARBA00022679"/>
    </source>
</evidence>
<keyword evidence="6" id="KW-0963">Cytoplasm</keyword>
<dbReference type="InterPro" id="IPR023397">
    <property type="entry name" value="SAM-dep_MeTrfase_MraW_recog"/>
</dbReference>
<keyword evidence="5 6" id="KW-0949">S-adenosyl-L-methionine</keyword>
<gene>
    <name evidence="6 7" type="primary">rsmH</name>
    <name evidence="7" type="ORF">QWZ03_18430</name>
</gene>
<dbReference type="HAMAP" id="MF_01007">
    <property type="entry name" value="16SrRNA_methyltr_H"/>
    <property type="match status" value="1"/>
</dbReference>
<keyword evidence="3 6" id="KW-0489">Methyltransferase</keyword>
<evidence type="ECO:0000256" key="2">
    <source>
        <dbReference type="ARBA" id="ARBA00022552"/>
    </source>
</evidence>
<feature type="binding site" evidence="6">
    <location>
        <begin position="36"/>
        <end position="38"/>
    </location>
    <ligand>
        <name>S-adenosyl-L-methionine</name>
        <dbReference type="ChEBI" id="CHEBI:59789"/>
    </ligand>
</feature>
<dbReference type="PIRSF" id="PIRSF004486">
    <property type="entry name" value="MraW"/>
    <property type="match status" value="1"/>
</dbReference>
<comment type="caution">
    <text evidence="7">The sequence shown here is derived from an EMBL/GenBank/DDBJ whole genome shotgun (WGS) entry which is preliminary data.</text>
</comment>
<keyword evidence="4 6" id="KW-0808">Transferase</keyword>
<dbReference type="Gene3D" id="1.10.150.170">
    <property type="entry name" value="Putative methyltransferase TM0872, insert domain"/>
    <property type="match status" value="1"/>
</dbReference>